<keyword evidence="4" id="KW-1185">Reference proteome</keyword>
<proteinExistence type="predicted"/>
<accession>A0A9W7BJX6</accession>
<feature type="signal peptide" evidence="2">
    <location>
        <begin position="1"/>
        <end position="18"/>
    </location>
</feature>
<dbReference type="AlphaFoldDB" id="A0A9W7BJX6"/>
<evidence type="ECO:0000313" key="4">
    <source>
        <dbReference type="Proteomes" id="UP001165160"/>
    </source>
</evidence>
<feature type="transmembrane region" description="Helical" evidence="1">
    <location>
        <begin position="67"/>
        <end position="87"/>
    </location>
</feature>
<protein>
    <recommendedName>
        <fullName evidence="5">Photosystem I reaction center subunit VIII</fullName>
    </recommendedName>
</protein>
<evidence type="ECO:0008006" key="5">
    <source>
        <dbReference type="Google" id="ProtNLM"/>
    </source>
</evidence>
<evidence type="ECO:0000313" key="3">
    <source>
        <dbReference type="EMBL" id="GMH91767.1"/>
    </source>
</evidence>
<evidence type="ECO:0000256" key="1">
    <source>
        <dbReference type="SAM" id="Phobius"/>
    </source>
</evidence>
<dbReference type="EMBL" id="BRXX01000119">
    <property type="protein sequence ID" value="GMH91767.1"/>
    <property type="molecule type" value="Genomic_DNA"/>
</dbReference>
<feature type="chain" id="PRO_5040870151" description="Photosystem I reaction center subunit VIII" evidence="2">
    <location>
        <begin position="19"/>
        <end position="93"/>
    </location>
</feature>
<name>A0A9W7BJX6_9STRA</name>
<sequence>MNYSLMLALFAMIACANAFVPASKIAAPRAAFTRTNMVPIDAVPVTEISQALQQTSTLLATQAPTDFGGLLFPVGGIGALAALILYLSPPLSD</sequence>
<keyword evidence="1" id="KW-0812">Transmembrane</keyword>
<reference evidence="4" key="1">
    <citation type="journal article" date="2023" name="Commun. Biol.">
        <title>Genome analysis of Parmales, the sister group of diatoms, reveals the evolutionary specialization of diatoms from phago-mixotrophs to photoautotrophs.</title>
        <authorList>
            <person name="Ban H."/>
            <person name="Sato S."/>
            <person name="Yoshikawa S."/>
            <person name="Yamada K."/>
            <person name="Nakamura Y."/>
            <person name="Ichinomiya M."/>
            <person name="Sato N."/>
            <person name="Blanc-Mathieu R."/>
            <person name="Endo H."/>
            <person name="Kuwata A."/>
            <person name="Ogata H."/>
        </authorList>
    </citation>
    <scope>NUCLEOTIDE SEQUENCE [LARGE SCALE GENOMIC DNA]</scope>
    <source>
        <strain evidence="4">NIES 3699</strain>
    </source>
</reference>
<keyword evidence="2" id="KW-0732">Signal</keyword>
<keyword evidence="1" id="KW-1133">Transmembrane helix</keyword>
<dbReference type="Proteomes" id="UP001165160">
    <property type="component" value="Unassembled WGS sequence"/>
</dbReference>
<organism evidence="3 4">
    <name type="scientific">Triparma verrucosa</name>
    <dbReference type="NCBI Taxonomy" id="1606542"/>
    <lineage>
        <taxon>Eukaryota</taxon>
        <taxon>Sar</taxon>
        <taxon>Stramenopiles</taxon>
        <taxon>Ochrophyta</taxon>
        <taxon>Bolidophyceae</taxon>
        <taxon>Parmales</taxon>
        <taxon>Triparmaceae</taxon>
        <taxon>Triparma</taxon>
    </lineage>
</organism>
<comment type="caution">
    <text evidence="3">The sequence shown here is derived from an EMBL/GenBank/DDBJ whole genome shotgun (WGS) entry which is preliminary data.</text>
</comment>
<gene>
    <name evidence="3" type="ORF">TrVE_jg2865</name>
</gene>
<evidence type="ECO:0000256" key="2">
    <source>
        <dbReference type="SAM" id="SignalP"/>
    </source>
</evidence>
<keyword evidence="1" id="KW-0472">Membrane</keyword>